<reference evidence="1 2" key="2">
    <citation type="journal article" date="2016" name="Front. Microbiol.">
        <title>When Genome-Based Approach Meets the 'Old but Good': Revealing Genes Involved in the Antibacterial Activity of Pseudomonas sp. P482 against Soft Rot Pathogens.</title>
        <authorList>
            <person name="Krzyzanowska D.M."/>
            <person name="Ossowicki A."/>
            <person name="Rajewska M."/>
            <person name="Maciag T."/>
            <person name="Jablonska M."/>
            <person name="Obuchowski M."/>
            <person name="Heeb S."/>
            <person name="Jafra S."/>
        </authorList>
    </citation>
    <scope>NUCLEOTIDE SEQUENCE [LARGE SCALE GENOMIC DNA]</scope>
    <source>
        <strain evidence="1 2">P482</strain>
    </source>
</reference>
<evidence type="ECO:0000313" key="2">
    <source>
        <dbReference type="Proteomes" id="UP000027121"/>
    </source>
</evidence>
<proteinExistence type="predicted"/>
<evidence type="ECO:0000313" key="1">
    <source>
        <dbReference type="EMBL" id="KDO00911.2"/>
    </source>
</evidence>
<accession>A0AAP0XHM5</accession>
<dbReference type="Proteomes" id="UP000027121">
    <property type="component" value="Chromosome"/>
</dbReference>
<sequence length="49" mass="5646">MNPSMTTAQAQQAEYPQPFAELTEHMLFGEMCTRTQWTPRERSLATAQE</sequence>
<dbReference type="RefSeq" id="WP_158491187.1">
    <property type="nucleotide sequence ID" value="NZ_CP071706.1"/>
</dbReference>
<dbReference type="GeneID" id="98282753"/>
<dbReference type="EMBL" id="CP071706">
    <property type="protein sequence ID" value="KDO00911.2"/>
    <property type="molecule type" value="Genomic_DNA"/>
</dbReference>
<keyword evidence="2" id="KW-1185">Reference proteome</keyword>
<dbReference type="AlphaFoldDB" id="A0AAP0XHM5"/>
<reference evidence="1 2" key="1">
    <citation type="journal article" date="2014" name="Genome Announc.">
        <title>Genome Sequence of Pseudomonas sp. Strain P482, a Tomato Rhizosphere Isolate with Broad-Spectrum Antimicrobial Activity.</title>
        <authorList>
            <person name="Krzyzanowska D.M."/>
            <person name="Ossowicki A."/>
            <person name="Jafra S."/>
        </authorList>
    </citation>
    <scope>NUCLEOTIDE SEQUENCE [LARGE SCALE GENOMIC DNA]</scope>
    <source>
        <strain evidence="1 2">P482</strain>
    </source>
</reference>
<name>A0AAP0XHM5_9PSED</name>
<protein>
    <submittedName>
        <fullName evidence="1">Uncharacterized protein</fullName>
    </submittedName>
</protein>
<dbReference type="KEGG" id="pdw:BV82_1365"/>
<gene>
    <name evidence="1" type="ORF">BV82_1365</name>
</gene>
<organism evidence="1 2">
    <name type="scientific">Pseudomonas donghuensis</name>
    <dbReference type="NCBI Taxonomy" id="1163398"/>
    <lineage>
        <taxon>Bacteria</taxon>
        <taxon>Pseudomonadati</taxon>
        <taxon>Pseudomonadota</taxon>
        <taxon>Gammaproteobacteria</taxon>
        <taxon>Pseudomonadales</taxon>
        <taxon>Pseudomonadaceae</taxon>
        <taxon>Pseudomonas</taxon>
    </lineage>
</organism>